<sequence length="231" mass="23646">MTHWHYHDPARGPLGPVDADRLRQAWNRRELAADTLAWREGLDGWRPLSQLVDELGLDVRGGAAVPPPLPSAVPAPRKGLSGCAIVAIVGAVLFVPVLGVLAAIALPAYQDYTIRAGVTQALAAAEPVKAGVAGFAAAEGRCPVNGEGGLGEAEDYAGPGLAAIRIGTLENGHCALELELAGAGEAVAGATLLLEAQPAADGAWSWRCDGSGLSASRLPRHCRPGADPDAP</sequence>
<keyword evidence="2" id="KW-0472">Membrane</keyword>
<dbReference type="EMBL" id="JAKJPO010000003">
    <property type="protein sequence ID" value="MCF7221567.1"/>
    <property type="molecule type" value="Genomic_DNA"/>
</dbReference>
<feature type="transmembrane region" description="Helical" evidence="2">
    <location>
        <begin position="79"/>
        <end position="106"/>
    </location>
</feature>
<keyword evidence="5" id="KW-1185">Reference proteome</keyword>
<dbReference type="Pfam" id="PF00114">
    <property type="entry name" value="Pilin"/>
    <property type="match status" value="1"/>
</dbReference>
<dbReference type="RefSeq" id="WP_237053991.1">
    <property type="nucleotide sequence ID" value="NZ_JAKJPO010000003.1"/>
</dbReference>
<dbReference type="SUPFAM" id="SSF54523">
    <property type="entry name" value="Pili subunits"/>
    <property type="match status" value="1"/>
</dbReference>
<feature type="domain" description="GYF" evidence="3">
    <location>
        <begin position="4"/>
        <end position="51"/>
    </location>
</feature>
<reference evidence="4" key="2">
    <citation type="submission" date="2022-01" db="EMBL/GenBank/DDBJ databases">
        <authorList>
            <person name="Zhou L.Y."/>
        </authorList>
    </citation>
    <scope>NUCLEOTIDE SEQUENCE</scope>
    <source>
        <strain evidence="4">TLK-CK17</strain>
    </source>
</reference>
<evidence type="ECO:0000259" key="3">
    <source>
        <dbReference type="Pfam" id="PF14237"/>
    </source>
</evidence>
<accession>A0ABS9HTT0</accession>
<keyword evidence="2" id="KW-1133">Transmembrane helix</keyword>
<keyword evidence="2" id="KW-0812">Transmembrane</keyword>
<protein>
    <submittedName>
        <fullName evidence="4">GYF domain-containing protein</fullName>
    </submittedName>
</protein>
<comment type="similarity">
    <text evidence="1">Belongs to the N-Me-Phe pilin family.</text>
</comment>
<dbReference type="Proteomes" id="UP001430796">
    <property type="component" value="Unassembled WGS sequence"/>
</dbReference>
<evidence type="ECO:0000256" key="2">
    <source>
        <dbReference type="SAM" id="Phobius"/>
    </source>
</evidence>
<organism evidence="4 5">
    <name type="scientific">Marilutibacter chinensis</name>
    <dbReference type="NCBI Taxonomy" id="2912247"/>
    <lineage>
        <taxon>Bacteria</taxon>
        <taxon>Pseudomonadati</taxon>
        <taxon>Pseudomonadota</taxon>
        <taxon>Gammaproteobacteria</taxon>
        <taxon>Lysobacterales</taxon>
        <taxon>Lysobacteraceae</taxon>
        <taxon>Marilutibacter</taxon>
    </lineage>
</organism>
<reference evidence="4" key="1">
    <citation type="submission" date="2022-01" db="EMBL/GenBank/DDBJ databases">
        <title>Lysobacter chinensis sp. nov., a bacterium isolated from cow dung compost.</title>
        <authorList>
            <person name="Liu Y."/>
        </authorList>
    </citation>
    <scope>NUCLEOTIDE SEQUENCE</scope>
    <source>
        <strain evidence="4">TLK-CK17</strain>
    </source>
</reference>
<proteinExistence type="inferred from homology"/>
<dbReference type="Gene3D" id="3.30.700.10">
    <property type="entry name" value="Glycoprotein, Type 4 Pilin"/>
    <property type="match status" value="1"/>
</dbReference>
<dbReference type="InterPro" id="IPR045584">
    <property type="entry name" value="Pilin-like"/>
</dbReference>
<gene>
    <name evidence="4" type="ORF">L3V18_07160</name>
</gene>
<dbReference type="InterPro" id="IPR001082">
    <property type="entry name" value="Pilin"/>
</dbReference>
<name>A0ABS9HTT0_9GAMM</name>
<dbReference type="InterPro" id="IPR025640">
    <property type="entry name" value="GYF_2"/>
</dbReference>
<dbReference type="Pfam" id="PF14237">
    <property type="entry name" value="GYF_2"/>
    <property type="match status" value="1"/>
</dbReference>
<evidence type="ECO:0000313" key="5">
    <source>
        <dbReference type="Proteomes" id="UP001430796"/>
    </source>
</evidence>
<evidence type="ECO:0000313" key="4">
    <source>
        <dbReference type="EMBL" id="MCF7221567.1"/>
    </source>
</evidence>
<evidence type="ECO:0000256" key="1">
    <source>
        <dbReference type="ARBA" id="ARBA00005233"/>
    </source>
</evidence>
<comment type="caution">
    <text evidence="4">The sequence shown here is derived from an EMBL/GenBank/DDBJ whole genome shotgun (WGS) entry which is preliminary data.</text>
</comment>